<dbReference type="AlphaFoldDB" id="A0A645ELY7"/>
<keyword evidence="2" id="KW-0418">Kinase</keyword>
<dbReference type="EMBL" id="VSSQ01048971">
    <property type="protein sequence ID" value="MPN03021.1"/>
    <property type="molecule type" value="Genomic_DNA"/>
</dbReference>
<comment type="caution">
    <text evidence="4">The sequence shown here is derived from an EMBL/GenBank/DDBJ whole genome shotgun (WGS) entry which is preliminary data.</text>
</comment>
<dbReference type="Pfam" id="PF07804">
    <property type="entry name" value="HipA_C"/>
    <property type="match status" value="1"/>
</dbReference>
<organism evidence="4">
    <name type="scientific">bioreactor metagenome</name>
    <dbReference type="NCBI Taxonomy" id="1076179"/>
    <lineage>
        <taxon>unclassified sequences</taxon>
        <taxon>metagenomes</taxon>
        <taxon>ecological metagenomes</taxon>
    </lineage>
</organism>
<dbReference type="InterPro" id="IPR052028">
    <property type="entry name" value="HipA_Ser/Thr_kinase"/>
</dbReference>
<evidence type="ECO:0000313" key="4">
    <source>
        <dbReference type="EMBL" id="MPN03021.1"/>
    </source>
</evidence>
<name>A0A645ELY7_9ZZZZ</name>
<dbReference type="PANTHER" id="PTHR37419:SF8">
    <property type="entry name" value="TOXIN YJJJ"/>
    <property type="match status" value="1"/>
</dbReference>
<protein>
    <recommendedName>
        <fullName evidence="3">HipA-like C-terminal domain-containing protein</fullName>
    </recommendedName>
</protein>
<dbReference type="GO" id="GO:0005829">
    <property type="term" value="C:cytosol"/>
    <property type="evidence" value="ECO:0007669"/>
    <property type="project" value="TreeGrafter"/>
</dbReference>
<dbReference type="PANTHER" id="PTHR37419">
    <property type="entry name" value="SERINE/THREONINE-PROTEIN KINASE TOXIN HIPA"/>
    <property type="match status" value="1"/>
</dbReference>
<evidence type="ECO:0000259" key="3">
    <source>
        <dbReference type="Pfam" id="PF07804"/>
    </source>
</evidence>
<dbReference type="GO" id="GO:0004674">
    <property type="term" value="F:protein serine/threonine kinase activity"/>
    <property type="evidence" value="ECO:0007669"/>
    <property type="project" value="TreeGrafter"/>
</dbReference>
<evidence type="ECO:0000256" key="1">
    <source>
        <dbReference type="ARBA" id="ARBA00022679"/>
    </source>
</evidence>
<gene>
    <name evidence="4" type="ORF">SDC9_150244</name>
</gene>
<dbReference type="InterPro" id="IPR012893">
    <property type="entry name" value="HipA-like_C"/>
</dbReference>
<sequence>MGTDHELGSSQDYGRIEYAYALMAQAAGIDMAPCRLLEEGGRAHFMTRRFDREPGADGKTVKHHMQSLCAMAHLDYKQKATHDYAQLFQTIQRLKLGHEAMAEAFRRMVFNVLTANCDDHSKNFGFLLPAGSRQWQLAPAYDITHAYNPKGEWTYQHLLGVNGKFGNISRDDLLHLADRYAIGPASKIIDKTQNVIAHWPEFARQAGLGETVTQSVAQDFGRL</sequence>
<keyword evidence="1" id="KW-0808">Transferase</keyword>
<evidence type="ECO:0000256" key="2">
    <source>
        <dbReference type="ARBA" id="ARBA00022777"/>
    </source>
</evidence>
<feature type="domain" description="HipA-like C-terminal" evidence="3">
    <location>
        <begin position="12"/>
        <end position="199"/>
    </location>
</feature>
<dbReference type="Gene3D" id="1.10.1070.20">
    <property type="match status" value="1"/>
</dbReference>
<reference evidence="4" key="1">
    <citation type="submission" date="2019-08" db="EMBL/GenBank/DDBJ databases">
        <authorList>
            <person name="Kucharzyk K."/>
            <person name="Murdoch R.W."/>
            <person name="Higgins S."/>
            <person name="Loffler F."/>
        </authorList>
    </citation>
    <scope>NUCLEOTIDE SEQUENCE</scope>
</reference>
<proteinExistence type="predicted"/>
<accession>A0A645ELY7</accession>